<organism evidence="2 3">
    <name type="scientific">Stutzerimonas tarimensis</name>
    <dbReference type="NCBI Taxonomy" id="1507735"/>
    <lineage>
        <taxon>Bacteria</taxon>
        <taxon>Pseudomonadati</taxon>
        <taxon>Pseudomonadota</taxon>
        <taxon>Gammaproteobacteria</taxon>
        <taxon>Pseudomonadales</taxon>
        <taxon>Pseudomonadaceae</taxon>
        <taxon>Stutzerimonas</taxon>
    </lineage>
</organism>
<reference evidence="3" key="1">
    <citation type="journal article" date="2019" name="Int. J. Syst. Evol. Microbiol.">
        <title>The Global Catalogue of Microorganisms (GCM) 10K type strain sequencing project: providing services to taxonomists for standard genome sequencing and annotation.</title>
        <authorList>
            <consortium name="The Broad Institute Genomics Platform"/>
            <consortium name="The Broad Institute Genome Sequencing Center for Infectious Disease"/>
            <person name="Wu L."/>
            <person name="Ma J."/>
        </authorList>
    </citation>
    <scope>NUCLEOTIDE SEQUENCE [LARGE SCALE GENOMIC DNA]</scope>
    <source>
        <strain evidence="3">KCTC 42447</strain>
    </source>
</reference>
<evidence type="ECO:0000313" key="3">
    <source>
        <dbReference type="Proteomes" id="UP001595630"/>
    </source>
</evidence>
<feature type="region of interest" description="Disordered" evidence="1">
    <location>
        <begin position="1"/>
        <end position="97"/>
    </location>
</feature>
<accession>A0ABV7T8Q1</accession>
<sequence>MIPPIPASLVPVTAHQDTAKPRPEILPVTPVEQSANESGVALDKRHPQDIAERERRRRQGRGADAELAGEGEQTAPAAEVEEGEATTRLGSHVDITV</sequence>
<name>A0ABV7T8Q1_9GAMM</name>
<feature type="compositionally biased region" description="Basic and acidic residues" evidence="1">
    <location>
        <begin position="42"/>
        <end position="54"/>
    </location>
</feature>
<dbReference type="EMBL" id="JBHRXZ010000024">
    <property type="protein sequence ID" value="MFC3609286.1"/>
    <property type="molecule type" value="Genomic_DNA"/>
</dbReference>
<keyword evidence="3" id="KW-1185">Reference proteome</keyword>
<evidence type="ECO:0000313" key="2">
    <source>
        <dbReference type="EMBL" id="MFC3609286.1"/>
    </source>
</evidence>
<dbReference type="RefSeq" id="WP_386366700.1">
    <property type="nucleotide sequence ID" value="NZ_JBHRXZ010000024.1"/>
</dbReference>
<comment type="caution">
    <text evidence="2">The sequence shown here is derived from an EMBL/GenBank/DDBJ whole genome shotgun (WGS) entry which is preliminary data.</text>
</comment>
<dbReference type="Proteomes" id="UP001595630">
    <property type="component" value="Unassembled WGS sequence"/>
</dbReference>
<gene>
    <name evidence="2" type="ORF">ACFOMF_16035</name>
</gene>
<proteinExistence type="predicted"/>
<protein>
    <submittedName>
        <fullName evidence="2">Aspartate-semialdehyde dehydrogenase</fullName>
    </submittedName>
</protein>
<evidence type="ECO:0000256" key="1">
    <source>
        <dbReference type="SAM" id="MobiDB-lite"/>
    </source>
</evidence>